<feature type="compositionally biased region" description="Low complexity" evidence="1">
    <location>
        <begin position="35"/>
        <end position="48"/>
    </location>
</feature>
<name>A0A6B9FTW9_9HYPH</name>
<evidence type="ECO:0000313" key="3">
    <source>
        <dbReference type="Proteomes" id="UP000012488"/>
    </source>
</evidence>
<proteinExistence type="predicted"/>
<dbReference type="KEGG" id="mmes:MMSR116_11140"/>
<feature type="compositionally biased region" description="Basic and acidic residues" evidence="1">
    <location>
        <begin position="25"/>
        <end position="34"/>
    </location>
</feature>
<evidence type="ECO:0000256" key="1">
    <source>
        <dbReference type="SAM" id="MobiDB-lite"/>
    </source>
</evidence>
<accession>A0A6B9FTW9</accession>
<organism evidence="2 3">
    <name type="scientific">Methylobacterium mesophilicum SR1.6/6</name>
    <dbReference type="NCBI Taxonomy" id="908290"/>
    <lineage>
        <taxon>Bacteria</taxon>
        <taxon>Pseudomonadati</taxon>
        <taxon>Pseudomonadota</taxon>
        <taxon>Alphaproteobacteria</taxon>
        <taxon>Hyphomicrobiales</taxon>
        <taxon>Methylobacteriaceae</taxon>
        <taxon>Methylobacterium</taxon>
    </lineage>
</organism>
<dbReference type="Proteomes" id="UP000012488">
    <property type="component" value="Chromosome"/>
</dbReference>
<feature type="region of interest" description="Disordered" evidence="1">
    <location>
        <begin position="25"/>
        <end position="76"/>
    </location>
</feature>
<dbReference type="AlphaFoldDB" id="A0A6B9FTW9"/>
<dbReference type="EMBL" id="CP043538">
    <property type="protein sequence ID" value="QGY06133.1"/>
    <property type="molecule type" value="Genomic_DNA"/>
</dbReference>
<sequence length="76" mass="7979">MLSALLGLLARTFSDVIVKEVDSLRHDQDQRDLGASRQANASTAAAEAAEAKARAAGDAAADNDDDPRDLRPEDGT</sequence>
<protein>
    <submittedName>
        <fullName evidence="2">Peptidoglycan-binding protein</fullName>
    </submittedName>
</protein>
<gene>
    <name evidence="2" type="ORF">MMSR116_11140</name>
</gene>
<evidence type="ECO:0000313" key="2">
    <source>
        <dbReference type="EMBL" id="QGY06133.1"/>
    </source>
</evidence>
<reference evidence="2 3" key="2">
    <citation type="journal article" date="2013" name="Genome Announc.">
        <title>Draft Genome Sequence of Methylobacterium mesophilicum Strain SR1.6/6, Isolated from Citrus sinensis.</title>
        <authorList>
            <person name="Marinho Almeida D."/>
            <person name="Dini-Andreote F."/>
            <person name="Camargo Neves A.A."/>
            <person name="Juca Ramos R.T."/>
            <person name="Andreote F.D."/>
            <person name="Carneiro A.R."/>
            <person name="Oliveira de Souza Lima A."/>
            <person name="Caracciolo Gomes de Sa P.H."/>
            <person name="Ribeiro Barbosa M.S."/>
            <person name="Araujo W.L."/>
            <person name="Silva A."/>
        </authorList>
    </citation>
    <scope>NUCLEOTIDE SEQUENCE [LARGE SCALE GENOMIC DNA]</scope>
    <source>
        <strain evidence="2 3">SR1.6/6</strain>
    </source>
</reference>
<reference evidence="2 3" key="1">
    <citation type="journal article" date="2012" name="Genet. Mol. Biol.">
        <title>Analysis of 16S rRNA and mxaF genes revealing insights into Methylobacterium niche-specific plant association.</title>
        <authorList>
            <person name="Dourado M.N."/>
            <person name="Andreote F.D."/>
            <person name="Dini-Andreote F."/>
            <person name="Conti R."/>
            <person name="Araujo J.M."/>
            <person name="Araujo W.L."/>
        </authorList>
    </citation>
    <scope>NUCLEOTIDE SEQUENCE [LARGE SCALE GENOMIC DNA]</scope>
    <source>
        <strain evidence="2 3">SR1.6/6</strain>
    </source>
</reference>